<protein>
    <submittedName>
        <fullName evidence="2">Uncharacterized protein</fullName>
    </submittedName>
</protein>
<dbReference type="EMBL" id="AABF01000058">
    <property type="protein sequence ID" value="EAA24054.1"/>
    <property type="molecule type" value="Genomic_DNA"/>
</dbReference>
<keyword evidence="1" id="KW-0472">Membrane</keyword>
<reference evidence="2 3" key="1">
    <citation type="journal article" date="2003" name="Genome Res.">
        <title>Genome analysis of F. nucleatum sub spp vincentii and its comparison with the genome of F. nucleatum ATCC 25586.</title>
        <authorList>
            <person name="Kapatral V."/>
            <person name="Ivanova N."/>
            <person name="Anderson I."/>
            <person name="Reznik G."/>
            <person name="Bhattacharyya A."/>
            <person name="Gardner W.L."/>
            <person name="Mikhailova N."/>
            <person name="Lapidus A."/>
            <person name="Larsen N."/>
            <person name="D'Souza M."/>
            <person name="Walunas T."/>
            <person name="Haselkorn R."/>
            <person name="Overbeek R."/>
            <person name="Kyrpides N."/>
        </authorList>
    </citation>
    <scope>NUCLEOTIDE SEQUENCE [LARGE SCALE GENOMIC DNA]</scope>
    <source>
        <strain evidence="2 3">ATCC 49256</strain>
    </source>
</reference>
<evidence type="ECO:0000313" key="3">
    <source>
        <dbReference type="Proteomes" id="UP000006454"/>
    </source>
</evidence>
<gene>
    <name evidence="2" type="ORF">FNV1122</name>
</gene>
<accession>Q7P5Q5</accession>
<evidence type="ECO:0000313" key="2">
    <source>
        <dbReference type="EMBL" id="EAA24054.1"/>
    </source>
</evidence>
<organism evidence="2 3">
    <name type="scientific">Fusobacterium vincentii ATCC 49256</name>
    <dbReference type="NCBI Taxonomy" id="209882"/>
    <lineage>
        <taxon>Bacteria</taxon>
        <taxon>Fusobacteriati</taxon>
        <taxon>Fusobacteriota</taxon>
        <taxon>Fusobacteriia</taxon>
        <taxon>Fusobacteriales</taxon>
        <taxon>Fusobacteriaceae</taxon>
        <taxon>Fusobacterium</taxon>
    </lineage>
</organism>
<keyword evidence="1" id="KW-1133">Transmembrane helix</keyword>
<keyword evidence="1" id="KW-0812">Transmembrane</keyword>
<feature type="transmembrane region" description="Helical" evidence="1">
    <location>
        <begin position="12"/>
        <end position="36"/>
    </location>
</feature>
<sequence length="38" mass="4580">MFSLIRKVNWIFFILFIILDLTNVFPLIRTILFAILSH</sequence>
<comment type="caution">
    <text evidence="2">The sequence shown here is derived from an EMBL/GenBank/DDBJ whole genome shotgun (WGS) entry which is preliminary data.</text>
</comment>
<proteinExistence type="predicted"/>
<dbReference type="AlphaFoldDB" id="Q7P5Q5"/>
<name>Q7P5Q5_FUSVC</name>
<evidence type="ECO:0000256" key="1">
    <source>
        <dbReference type="SAM" id="Phobius"/>
    </source>
</evidence>
<dbReference type="Proteomes" id="UP000006454">
    <property type="component" value="Unassembled WGS sequence"/>
</dbReference>